<dbReference type="PANTHER" id="PTHR43877:SF1">
    <property type="entry name" value="ACETYLTRANSFERASE"/>
    <property type="match status" value="1"/>
</dbReference>
<feature type="domain" description="N-acetyltransferase" evidence="3">
    <location>
        <begin position="1"/>
        <end position="145"/>
    </location>
</feature>
<reference evidence="4 5" key="1">
    <citation type="submission" date="2019-07" db="EMBL/GenBank/DDBJ databases">
        <title>Description of 53C-WASEF.</title>
        <authorList>
            <person name="Pitt A."/>
            <person name="Hahn M.W."/>
        </authorList>
    </citation>
    <scope>NUCLEOTIDE SEQUENCE [LARGE SCALE GENOMIC DNA]</scope>
    <source>
        <strain evidence="4 5">53C-WASEF</strain>
    </source>
</reference>
<dbReference type="Gene3D" id="3.40.630.30">
    <property type="match status" value="1"/>
</dbReference>
<evidence type="ECO:0000313" key="5">
    <source>
        <dbReference type="Proteomes" id="UP000315648"/>
    </source>
</evidence>
<evidence type="ECO:0000256" key="1">
    <source>
        <dbReference type="ARBA" id="ARBA00022679"/>
    </source>
</evidence>
<name>A0A556QRI8_9BACT</name>
<dbReference type="GO" id="GO:0016747">
    <property type="term" value="F:acyltransferase activity, transferring groups other than amino-acyl groups"/>
    <property type="evidence" value="ECO:0007669"/>
    <property type="project" value="InterPro"/>
</dbReference>
<dbReference type="EMBL" id="VMBG01000001">
    <property type="protein sequence ID" value="TSJ79239.1"/>
    <property type="molecule type" value="Genomic_DNA"/>
</dbReference>
<evidence type="ECO:0000313" key="4">
    <source>
        <dbReference type="EMBL" id="TSJ79239.1"/>
    </source>
</evidence>
<dbReference type="InterPro" id="IPR050832">
    <property type="entry name" value="Bact_Acetyltransf"/>
</dbReference>
<gene>
    <name evidence="4" type="ORF">FPL22_08090</name>
</gene>
<proteinExistence type="predicted"/>
<keyword evidence="2" id="KW-0012">Acyltransferase</keyword>
<dbReference type="Proteomes" id="UP000315648">
    <property type="component" value="Unassembled WGS sequence"/>
</dbReference>
<dbReference type="CDD" id="cd04301">
    <property type="entry name" value="NAT_SF"/>
    <property type="match status" value="1"/>
</dbReference>
<keyword evidence="1 4" id="KW-0808">Transferase</keyword>
<dbReference type="AlphaFoldDB" id="A0A556QRI8"/>
<dbReference type="Pfam" id="PF00583">
    <property type="entry name" value="Acetyltransf_1"/>
    <property type="match status" value="1"/>
</dbReference>
<dbReference type="PROSITE" id="PS51186">
    <property type="entry name" value="GNAT"/>
    <property type="match status" value="1"/>
</dbReference>
<dbReference type="RefSeq" id="WP_144229582.1">
    <property type="nucleotide sequence ID" value="NZ_CBCRVV010000018.1"/>
</dbReference>
<dbReference type="PANTHER" id="PTHR43877">
    <property type="entry name" value="AMINOALKYLPHOSPHONATE N-ACETYLTRANSFERASE-RELATED-RELATED"/>
    <property type="match status" value="1"/>
</dbReference>
<accession>A0A556QRI8</accession>
<evidence type="ECO:0000256" key="2">
    <source>
        <dbReference type="ARBA" id="ARBA00023315"/>
    </source>
</evidence>
<keyword evidence="5" id="KW-1185">Reference proteome</keyword>
<dbReference type="InterPro" id="IPR000182">
    <property type="entry name" value="GNAT_dom"/>
</dbReference>
<comment type="caution">
    <text evidence="4">The sequence shown here is derived from an EMBL/GenBank/DDBJ whole genome shotgun (WGS) entry which is preliminary data.</text>
</comment>
<dbReference type="InterPro" id="IPR016181">
    <property type="entry name" value="Acyl_CoA_acyltransferase"/>
</dbReference>
<evidence type="ECO:0000259" key="3">
    <source>
        <dbReference type="PROSITE" id="PS51186"/>
    </source>
</evidence>
<sequence length="145" mass="16481">MTIRDLALADIPPCARLFTDVFSNPPWSEHWTETSALRRLDDCARTPHFLGLLVEDERGLCGFAFGYSQYYLDEQHYYLLELCIDTARQRQGVGGALLTALKGKAIESGISRLYTLTARDTPAQDFYAKHGFYVSPKMIMMAHRL</sequence>
<dbReference type="SUPFAM" id="SSF55729">
    <property type="entry name" value="Acyl-CoA N-acyltransferases (Nat)"/>
    <property type="match status" value="1"/>
</dbReference>
<organism evidence="4 5">
    <name type="scientific">Rariglobus hedericola</name>
    <dbReference type="NCBI Taxonomy" id="2597822"/>
    <lineage>
        <taxon>Bacteria</taxon>
        <taxon>Pseudomonadati</taxon>
        <taxon>Verrucomicrobiota</taxon>
        <taxon>Opitutia</taxon>
        <taxon>Opitutales</taxon>
        <taxon>Opitutaceae</taxon>
        <taxon>Rariglobus</taxon>
    </lineage>
</organism>
<protein>
    <submittedName>
        <fullName evidence="4">GNAT family N-acetyltransferase</fullName>
    </submittedName>
</protein>
<dbReference type="OrthoDB" id="9797826at2"/>